<dbReference type="EMBL" id="BK032569">
    <property type="protein sequence ID" value="DAF48504.1"/>
    <property type="molecule type" value="Genomic_DNA"/>
</dbReference>
<proteinExistence type="predicted"/>
<evidence type="ECO:0000256" key="1">
    <source>
        <dbReference type="SAM" id="MobiDB-lite"/>
    </source>
</evidence>
<protein>
    <submittedName>
        <fullName evidence="2">Uncharacterized protein</fullName>
    </submittedName>
</protein>
<accession>A0A8S5SC34</accession>
<organism evidence="2">
    <name type="scientific">Siphoviridae sp. ctdvJ3</name>
    <dbReference type="NCBI Taxonomy" id="2827903"/>
    <lineage>
        <taxon>Viruses</taxon>
        <taxon>Duplodnaviria</taxon>
        <taxon>Heunggongvirae</taxon>
        <taxon>Uroviricota</taxon>
        <taxon>Caudoviricetes</taxon>
    </lineage>
</organism>
<name>A0A8S5SC34_9CAUD</name>
<sequence>MRLRNGKNEVIRSGSKPTPRGRLPLFLLFR</sequence>
<evidence type="ECO:0000313" key="2">
    <source>
        <dbReference type="EMBL" id="DAF48504.1"/>
    </source>
</evidence>
<reference evidence="2" key="1">
    <citation type="journal article" date="2021" name="Proc. Natl. Acad. Sci. U.S.A.">
        <title>A Catalog of Tens of Thousands of Viruses from Human Metagenomes Reveals Hidden Associations with Chronic Diseases.</title>
        <authorList>
            <person name="Tisza M.J."/>
            <person name="Buck C.B."/>
        </authorList>
    </citation>
    <scope>NUCLEOTIDE SEQUENCE</scope>
    <source>
        <strain evidence="2">CtdvJ3</strain>
    </source>
</reference>
<feature type="region of interest" description="Disordered" evidence="1">
    <location>
        <begin position="1"/>
        <end position="23"/>
    </location>
</feature>
<feature type="compositionally biased region" description="Basic and acidic residues" evidence="1">
    <location>
        <begin position="1"/>
        <end position="10"/>
    </location>
</feature>